<evidence type="ECO:0000256" key="8">
    <source>
        <dbReference type="ARBA" id="ARBA00022692"/>
    </source>
</evidence>
<dbReference type="NCBIfam" id="TIGR03141">
    <property type="entry name" value="cytochro_ccmD"/>
    <property type="match status" value="1"/>
</dbReference>
<dbReference type="STRING" id="1401328.P856_297"/>
<comment type="subcellular location">
    <subcellularLocation>
        <location evidence="2 12">Cell inner membrane</location>
        <topology evidence="2 12">Single-pass membrane protein</topology>
    </subcellularLocation>
</comment>
<evidence type="ECO:0000256" key="6">
    <source>
        <dbReference type="ARBA" id="ARBA00022475"/>
    </source>
</evidence>
<keyword evidence="11 12" id="KW-0472">Membrane</keyword>
<evidence type="ECO:0000256" key="4">
    <source>
        <dbReference type="ARBA" id="ARBA00016461"/>
    </source>
</evidence>
<reference evidence="13 14" key="1">
    <citation type="journal article" date="2013" name="PLoS ONE">
        <title>Bacterial endosymbiosis in a chordate host: long-term co-evolution and conservation of secondary metabolism.</title>
        <authorList>
            <person name="Kwan J.C."/>
            <person name="Schmidt E.W."/>
        </authorList>
    </citation>
    <scope>NUCLEOTIDE SEQUENCE [LARGE SCALE GENOMIC DNA]</scope>
    <source>
        <strain evidence="14">faulkneri L5</strain>
    </source>
</reference>
<evidence type="ECO:0000256" key="5">
    <source>
        <dbReference type="ARBA" id="ARBA00022448"/>
    </source>
</evidence>
<dbReference type="Proteomes" id="UP000018700">
    <property type="component" value="Chromosome"/>
</dbReference>
<dbReference type="InterPro" id="IPR052075">
    <property type="entry name" value="Heme_exporter_D"/>
</dbReference>
<dbReference type="PANTHER" id="PTHR37531:SF1">
    <property type="entry name" value="HEME EXPORTER PROTEIN D"/>
    <property type="match status" value="1"/>
</dbReference>
<feature type="transmembrane region" description="Helical" evidence="12">
    <location>
        <begin position="26"/>
        <end position="46"/>
    </location>
</feature>
<dbReference type="Pfam" id="PF04995">
    <property type="entry name" value="CcmD"/>
    <property type="match status" value="1"/>
</dbReference>
<keyword evidence="14" id="KW-1185">Reference proteome</keyword>
<gene>
    <name evidence="13" type="ORF">P856_297</name>
</gene>
<dbReference type="GO" id="GO:1903607">
    <property type="term" value="P:cytochrome c biosynthetic process"/>
    <property type="evidence" value="ECO:0007669"/>
    <property type="project" value="TreeGrafter"/>
</dbReference>
<dbReference type="InterPro" id="IPR007078">
    <property type="entry name" value="Haem_export_protD_CcmD"/>
</dbReference>
<evidence type="ECO:0000256" key="3">
    <source>
        <dbReference type="ARBA" id="ARBA00008741"/>
    </source>
</evidence>
<accession>V9TRI7</accession>
<evidence type="ECO:0000256" key="12">
    <source>
        <dbReference type="RuleBase" id="RU363101"/>
    </source>
</evidence>
<proteinExistence type="inferred from homology"/>
<dbReference type="GO" id="GO:0017004">
    <property type="term" value="P:cytochrome complex assembly"/>
    <property type="evidence" value="ECO:0007669"/>
    <property type="project" value="UniProtKB-KW"/>
</dbReference>
<comment type="function">
    <text evidence="1 12">Required for the export of heme to the periplasm for the biogenesis of c-type cytochromes.</text>
</comment>
<organism evidence="13 14">
    <name type="scientific">Candidatus Endolissoclinum faulkneri L5</name>
    <dbReference type="NCBI Taxonomy" id="1401328"/>
    <lineage>
        <taxon>Bacteria</taxon>
        <taxon>Pseudomonadati</taxon>
        <taxon>Pseudomonadota</taxon>
        <taxon>Alphaproteobacteria</taxon>
        <taxon>Rhodospirillales</taxon>
        <taxon>Rhodospirillaceae</taxon>
        <taxon>Candidatus Endolissoclinum</taxon>
    </lineage>
</organism>
<evidence type="ECO:0000256" key="9">
    <source>
        <dbReference type="ARBA" id="ARBA00022748"/>
    </source>
</evidence>
<evidence type="ECO:0000256" key="10">
    <source>
        <dbReference type="ARBA" id="ARBA00022989"/>
    </source>
</evidence>
<dbReference type="PANTHER" id="PTHR37531">
    <property type="entry name" value="HEME EXPORTER PROTEIN D"/>
    <property type="match status" value="1"/>
</dbReference>
<dbReference type="GO" id="GO:0015886">
    <property type="term" value="P:heme transport"/>
    <property type="evidence" value="ECO:0007669"/>
    <property type="project" value="InterPro"/>
</dbReference>
<keyword evidence="6 12" id="KW-1003">Cell membrane</keyword>
<keyword evidence="5 12" id="KW-0813">Transport</keyword>
<keyword evidence="7 12" id="KW-0997">Cell inner membrane</keyword>
<sequence length="79" mass="9102">MYFTDIQIVLYDLGESIMEYFSMGGYAAYVWPSYGIAMLILVGLLINSWSITRRYEADLICMCQNRSDIEPVSIDITEK</sequence>
<evidence type="ECO:0000256" key="2">
    <source>
        <dbReference type="ARBA" id="ARBA00004377"/>
    </source>
</evidence>
<protein>
    <recommendedName>
        <fullName evidence="4 12">Heme exporter protein D</fullName>
    </recommendedName>
</protein>
<dbReference type="eggNOG" id="COG3114">
    <property type="taxonomic scope" value="Bacteria"/>
</dbReference>
<evidence type="ECO:0000313" key="13">
    <source>
        <dbReference type="EMBL" id="AHC73524.1"/>
    </source>
</evidence>
<name>V9TRI7_9PROT</name>
<evidence type="ECO:0000313" key="14">
    <source>
        <dbReference type="Proteomes" id="UP000018700"/>
    </source>
</evidence>
<keyword evidence="8 12" id="KW-0812">Transmembrane</keyword>
<dbReference type="GO" id="GO:0005886">
    <property type="term" value="C:plasma membrane"/>
    <property type="evidence" value="ECO:0007669"/>
    <property type="project" value="UniProtKB-SubCell"/>
</dbReference>
<comment type="similarity">
    <text evidence="3 12">Belongs to the CcmD/CycX/HelD family.</text>
</comment>
<evidence type="ECO:0000256" key="11">
    <source>
        <dbReference type="ARBA" id="ARBA00023136"/>
    </source>
</evidence>
<keyword evidence="9 12" id="KW-0201">Cytochrome c-type biogenesis</keyword>
<dbReference type="AlphaFoldDB" id="V9TRI7"/>
<dbReference type="HOGENOM" id="CLU_2680818_0_0_5"/>
<evidence type="ECO:0000256" key="1">
    <source>
        <dbReference type="ARBA" id="ARBA00002442"/>
    </source>
</evidence>
<dbReference type="KEGG" id="efk:P856_297"/>
<evidence type="ECO:0000256" key="7">
    <source>
        <dbReference type="ARBA" id="ARBA00022519"/>
    </source>
</evidence>
<keyword evidence="10 12" id="KW-1133">Transmembrane helix</keyword>
<dbReference type="EMBL" id="CP006745">
    <property type="protein sequence ID" value="AHC73524.1"/>
    <property type="molecule type" value="Genomic_DNA"/>
</dbReference>